<dbReference type="SUPFAM" id="SSF161098">
    <property type="entry name" value="MetI-like"/>
    <property type="match status" value="1"/>
</dbReference>
<evidence type="ECO:0000256" key="3">
    <source>
        <dbReference type="ARBA" id="ARBA00022448"/>
    </source>
</evidence>
<dbReference type="Proteomes" id="UP000494119">
    <property type="component" value="Unassembled WGS sequence"/>
</dbReference>
<proteinExistence type="inferred from homology"/>
<keyword evidence="3 8" id="KW-0813">Transport</keyword>
<gene>
    <name evidence="10" type="ORF">LMG28688_03665</name>
</gene>
<evidence type="ECO:0000256" key="8">
    <source>
        <dbReference type="RuleBase" id="RU363032"/>
    </source>
</evidence>
<evidence type="ECO:0000256" key="4">
    <source>
        <dbReference type="ARBA" id="ARBA00022475"/>
    </source>
</evidence>
<keyword evidence="11" id="KW-1185">Reference proteome</keyword>
<organism evidence="10 11">
    <name type="scientific">Paraburkholderia caffeinitolerans</name>
    <dbReference type="NCBI Taxonomy" id="1723730"/>
    <lineage>
        <taxon>Bacteria</taxon>
        <taxon>Pseudomonadati</taxon>
        <taxon>Pseudomonadota</taxon>
        <taxon>Betaproteobacteria</taxon>
        <taxon>Burkholderiales</taxon>
        <taxon>Burkholderiaceae</taxon>
        <taxon>Paraburkholderia</taxon>
    </lineage>
</organism>
<dbReference type="AlphaFoldDB" id="A0A6J5G7J6"/>
<dbReference type="GO" id="GO:0005886">
    <property type="term" value="C:plasma membrane"/>
    <property type="evidence" value="ECO:0007669"/>
    <property type="project" value="UniProtKB-SubCell"/>
</dbReference>
<dbReference type="RefSeq" id="WP_175196227.1">
    <property type="nucleotide sequence ID" value="NZ_CADIKL010000017.1"/>
</dbReference>
<accession>A0A6J5G7J6</accession>
<dbReference type="Pfam" id="PF00528">
    <property type="entry name" value="BPD_transp_1"/>
    <property type="match status" value="1"/>
</dbReference>
<sequence length="294" mass="32262">MKTSSLVVAGEPAERARIRWRHGIAAIWLIPFAVVFTLFCLAPMVWVIANSVQTTQGFTLANYAEILSSPFYRQAFENSLRISLWSSALALVIAIFGAASLRRVPGRLRRLVVSVANMTSNLTGVPLAFAFIILVGTNGSLTLLFEAWGLAKHFDLYSINGLILIYTYFQIPLGILLLYPAFDALDDDWQAAASLLGAKLWQYWRDVGLPVLAPAIFGTFILLFANAIGAYASAYALTQGNFNLITVRIAGLVSGDLFLDPNMAAALSVLLMLLLLVVTVANQWLLNRRARHAR</sequence>
<dbReference type="GO" id="GO:0055085">
    <property type="term" value="P:transmembrane transport"/>
    <property type="evidence" value="ECO:0007669"/>
    <property type="project" value="InterPro"/>
</dbReference>
<name>A0A6J5G7J6_9BURK</name>
<dbReference type="Gene3D" id="1.10.3720.10">
    <property type="entry name" value="MetI-like"/>
    <property type="match status" value="1"/>
</dbReference>
<keyword evidence="7 8" id="KW-0472">Membrane</keyword>
<feature type="transmembrane region" description="Helical" evidence="8">
    <location>
        <begin position="263"/>
        <end position="286"/>
    </location>
</feature>
<keyword evidence="5 8" id="KW-0812">Transmembrane</keyword>
<reference evidence="10 11" key="1">
    <citation type="submission" date="2020-04" db="EMBL/GenBank/DDBJ databases">
        <authorList>
            <person name="De Canck E."/>
        </authorList>
    </citation>
    <scope>NUCLEOTIDE SEQUENCE [LARGE SCALE GENOMIC DNA]</scope>
    <source>
        <strain evidence="10 11">LMG 28688</strain>
    </source>
</reference>
<evidence type="ECO:0000256" key="2">
    <source>
        <dbReference type="ARBA" id="ARBA00007069"/>
    </source>
</evidence>
<dbReference type="InterPro" id="IPR000515">
    <property type="entry name" value="MetI-like"/>
</dbReference>
<feature type="transmembrane region" description="Helical" evidence="8">
    <location>
        <begin position="82"/>
        <end position="101"/>
    </location>
</feature>
<dbReference type="PANTHER" id="PTHR42929:SF1">
    <property type="entry name" value="INNER MEMBRANE ABC TRANSPORTER PERMEASE PROTEIN YDCU-RELATED"/>
    <property type="match status" value="1"/>
</dbReference>
<evidence type="ECO:0000313" key="11">
    <source>
        <dbReference type="Proteomes" id="UP000494119"/>
    </source>
</evidence>
<dbReference type="EMBL" id="CADIKL010000017">
    <property type="protein sequence ID" value="CAB3793155.1"/>
    <property type="molecule type" value="Genomic_DNA"/>
</dbReference>
<feature type="transmembrane region" description="Helical" evidence="8">
    <location>
        <begin position="25"/>
        <end position="49"/>
    </location>
</feature>
<evidence type="ECO:0000256" key="1">
    <source>
        <dbReference type="ARBA" id="ARBA00004651"/>
    </source>
</evidence>
<feature type="transmembrane region" description="Helical" evidence="8">
    <location>
        <begin position="122"/>
        <end position="145"/>
    </location>
</feature>
<keyword evidence="6 8" id="KW-1133">Transmembrane helix</keyword>
<evidence type="ECO:0000259" key="9">
    <source>
        <dbReference type="PROSITE" id="PS50928"/>
    </source>
</evidence>
<evidence type="ECO:0000256" key="5">
    <source>
        <dbReference type="ARBA" id="ARBA00022692"/>
    </source>
</evidence>
<comment type="similarity">
    <text evidence="2">Belongs to the binding-protein-dependent transport system permease family. CysTW subfamily.</text>
</comment>
<dbReference type="PROSITE" id="PS50928">
    <property type="entry name" value="ABC_TM1"/>
    <property type="match status" value="1"/>
</dbReference>
<evidence type="ECO:0000313" key="10">
    <source>
        <dbReference type="EMBL" id="CAB3793155.1"/>
    </source>
</evidence>
<dbReference type="CDD" id="cd06261">
    <property type="entry name" value="TM_PBP2"/>
    <property type="match status" value="1"/>
</dbReference>
<dbReference type="PANTHER" id="PTHR42929">
    <property type="entry name" value="INNER MEMBRANE ABC TRANSPORTER PERMEASE PROTEIN YDCU-RELATED-RELATED"/>
    <property type="match status" value="1"/>
</dbReference>
<dbReference type="InterPro" id="IPR035906">
    <property type="entry name" value="MetI-like_sf"/>
</dbReference>
<evidence type="ECO:0000256" key="7">
    <source>
        <dbReference type="ARBA" id="ARBA00023136"/>
    </source>
</evidence>
<comment type="subcellular location">
    <subcellularLocation>
        <location evidence="1 8">Cell membrane</location>
        <topology evidence="1 8">Multi-pass membrane protein</topology>
    </subcellularLocation>
</comment>
<keyword evidence="4" id="KW-1003">Cell membrane</keyword>
<feature type="domain" description="ABC transmembrane type-1" evidence="9">
    <location>
        <begin position="76"/>
        <end position="282"/>
    </location>
</feature>
<feature type="transmembrane region" description="Helical" evidence="8">
    <location>
        <begin position="209"/>
        <end position="232"/>
    </location>
</feature>
<feature type="transmembrane region" description="Helical" evidence="8">
    <location>
        <begin position="157"/>
        <end position="179"/>
    </location>
</feature>
<protein>
    <recommendedName>
        <fullName evidence="9">ABC transmembrane type-1 domain-containing protein</fullName>
    </recommendedName>
</protein>
<evidence type="ECO:0000256" key="6">
    <source>
        <dbReference type="ARBA" id="ARBA00022989"/>
    </source>
</evidence>